<dbReference type="Proteomes" id="UP000244336">
    <property type="component" value="Chromosome 4"/>
</dbReference>
<sequence>MTDERHSMAEEGRAAAVGTNEAGLPAPLRTEKKAGAAPPPAPLPPRPTEKTPAQIRRLSGGILEDHRCVGGEGRRGRMPQLATALTRELISPEGRNVHAEEARWKRRYCGAVELLAM</sequence>
<feature type="region of interest" description="Disordered" evidence="1">
    <location>
        <begin position="1"/>
        <end position="78"/>
    </location>
</feature>
<organism evidence="2 3">
    <name type="scientific">Panicum hallii var. hallii</name>
    <dbReference type="NCBI Taxonomy" id="1504633"/>
    <lineage>
        <taxon>Eukaryota</taxon>
        <taxon>Viridiplantae</taxon>
        <taxon>Streptophyta</taxon>
        <taxon>Embryophyta</taxon>
        <taxon>Tracheophyta</taxon>
        <taxon>Spermatophyta</taxon>
        <taxon>Magnoliopsida</taxon>
        <taxon>Liliopsida</taxon>
        <taxon>Poales</taxon>
        <taxon>Poaceae</taxon>
        <taxon>PACMAD clade</taxon>
        <taxon>Panicoideae</taxon>
        <taxon>Panicodae</taxon>
        <taxon>Paniceae</taxon>
        <taxon>Panicinae</taxon>
        <taxon>Panicum</taxon>
        <taxon>Panicum sect. Panicum</taxon>
    </lineage>
</organism>
<gene>
    <name evidence="2" type="ORF">GQ55_4G102700</name>
</gene>
<proteinExistence type="predicted"/>
<dbReference type="AlphaFoldDB" id="A0A2T7DX84"/>
<dbReference type="Gramene" id="PUZ60172">
    <property type="protein sequence ID" value="PUZ60172"/>
    <property type="gene ID" value="GQ55_4G102700"/>
</dbReference>
<dbReference type="EMBL" id="CM009752">
    <property type="protein sequence ID" value="PUZ60172.1"/>
    <property type="molecule type" value="Genomic_DNA"/>
</dbReference>
<protein>
    <submittedName>
        <fullName evidence="2">Uncharacterized protein</fullName>
    </submittedName>
</protein>
<evidence type="ECO:0000313" key="3">
    <source>
        <dbReference type="Proteomes" id="UP000244336"/>
    </source>
</evidence>
<reference evidence="2 3" key="1">
    <citation type="submission" date="2018-04" db="EMBL/GenBank/DDBJ databases">
        <title>WGS assembly of Panicum hallii var. hallii HAL2.</title>
        <authorList>
            <person name="Lovell J."/>
            <person name="Jenkins J."/>
            <person name="Lowry D."/>
            <person name="Mamidi S."/>
            <person name="Sreedasyam A."/>
            <person name="Weng X."/>
            <person name="Barry K."/>
            <person name="Bonette J."/>
            <person name="Campitelli B."/>
            <person name="Daum C."/>
            <person name="Gordon S."/>
            <person name="Gould B."/>
            <person name="Lipzen A."/>
            <person name="MacQueen A."/>
            <person name="Palacio-Mejia J."/>
            <person name="Plott C."/>
            <person name="Shakirov E."/>
            <person name="Shu S."/>
            <person name="Yoshinaga Y."/>
            <person name="Zane M."/>
            <person name="Rokhsar D."/>
            <person name="Grimwood J."/>
            <person name="Schmutz J."/>
            <person name="Juenger T."/>
        </authorList>
    </citation>
    <scope>NUCLEOTIDE SEQUENCE [LARGE SCALE GENOMIC DNA]</scope>
    <source>
        <strain evidence="3">cv. HAL2</strain>
    </source>
</reference>
<evidence type="ECO:0000256" key="1">
    <source>
        <dbReference type="SAM" id="MobiDB-lite"/>
    </source>
</evidence>
<keyword evidence="3" id="KW-1185">Reference proteome</keyword>
<accession>A0A2T7DX84</accession>
<feature type="compositionally biased region" description="Basic and acidic residues" evidence="1">
    <location>
        <begin position="63"/>
        <end position="75"/>
    </location>
</feature>
<feature type="compositionally biased region" description="Pro residues" evidence="1">
    <location>
        <begin position="37"/>
        <end position="46"/>
    </location>
</feature>
<feature type="compositionally biased region" description="Basic and acidic residues" evidence="1">
    <location>
        <begin position="1"/>
        <end position="13"/>
    </location>
</feature>
<name>A0A2T7DX84_9POAL</name>
<evidence type="ECO:0000313" key="2">
    <source>
        <dbReference type="EMBL" id="PUZ60172.1"/>
    </source>
</evidence>